<evidence type="ECO:0000313" key="1">
    <source>
        <dbReference type="EMBL" id="MBK1866769.1"/>
    </source>
</evidence>
<evidence type="ECO:0000313" key="2">
    <source>
        <dbReference type="Proteomes" id="UP000616151"/>
    </source>
</evidence>
<reference evidence="1" key="1">
    <citation type="submission" date="2021-01" db="EMBL/GenBank/DDBJ databases">
        <authorList>
            <person name="Sun Q."/>
        </authorList>
    </citation>
    <scope>NUCLEOTIDE SEQUENCE</scope>
    <source>
        <strain evidence="1">YIM B02566</strain>
    </source>
</reference>
<proteinExistence type="predicted"/>
<name>A0ACC5R296_9HYPH</name>
<organism evidence="1 2">
    <name type="scientific">Taklimakanibacter albus</name>
    <dbReference type="NCBI Taxonomy" id="2800327"/>
    <lineage>
        <taxon>Bacteria</taxon>
        <taxon>Pseudomonadati</taxon>
        <taxon>Pseudomonadota</taxon>
        <taxon>Alphaproteobacteria</taxon>
        <taxon>Hyphomicrobiales</taxon>
        <taxon>Aestuariivirgaceae</taxon>
        <taxon>Taklimakanibacter</taxon>
    </lineage>
</organism>
<protein>
    <submittedName>
        <fullName evidence="1">DUF1236 domain-containing protein</fullName>
    </submittedName>
</protein>
<comment type="caution">
    <text evidence="1">The sequence shown here is derived from an EMBL/GenBank/DDBJ whole genome shotgun (WGS) entry which is preliminary data.</text>
</comment>
<dbReference type="EMBL" id="JAENHL010000006">
    <property type="protein sequence ID" value="MBK1866769.1"/>
    <property type="molecule type" value="Genomic_DNA"/>
</dbReference>
<dbReference type="Proteomes" id="UP000616151">
    <property type="component" value="Unassembled WGS sequence"/>
</dbReference>
<gene>
    <name evidence="1" type="ORF">JHL16_10425</name>
</gene>
<keyword evidence="2" id="KW-1185">Reference proteome</keyword>
<accession>A0ACC5R296</accession>
<sequence length="105" mass="11905">MRTVSAMLIASTLLFGAPLALADDFVIAPEISLKFQDEVKVKKYKSHKYDGDVKVGVVVPGDVEYYDVPDTIIVAEPRFKKHKYVYLNDRVYIVDGDRRIVGEVR</sequence>